<evidence type="ECO:0000259" key="1">
    <source>
        <dbReference type="Pfam" id="PF07238"/>
    </source>
</evidence>
<dbReference type="GO" id="GO:0035438">
    <property type="term" value="F:cyclic-di-GMP binding"/>
    <property type="evidence" value="ECO:0007669"/>
    <property type="project" value="InterPro"/>
</dbReference>
<dbReference type="Gene3D" id="2.40.10.220">
    <property type="entry name" value="predicted glycosyltransferase like domains"/>
    <property type="match status" value="1"/>
</dbReference>
<gene>
    <name evidence="2" type="ORF">FLL46_07965</name>
</gene>
<evidence type="ECO:0000313" key="2">
    <source>
        <dbReference type="EMBL" id="TQV88450.1"/>
    </source>
</evidence>
<dbReference type="InterPro" id="IPR009875">
    <property type="entry name" value="PilZ_domain"/>
</dbReference>
<name>A0A545UG54_9GAMM</name>
<comment type="caution">
    <text evidence="2">The sequence shown here is derived from an EMBL/GenBank/DDBJ whole genome shotgun (WGS) entry which is preliminary data.</text>
</comment>
<keyword evidence="3" id="KW-1185">Reference proteome</keyword>
<dbReference type="Pfam" id="PF07238">
    <property type="entry name" value="PilZ"/>
    <property type="match status" value="1"/>
</dbReference>
<dbReference type="RefSeq" id="WP_142892958.1">
    <property type="nucleotide sequence ID" value="NZ_ML660162.1"/>
</dbReference>
<feature type="domain" description="PilZ" evidence="1">
    <location>
        <begin position="5"/>
        <end position="125"/>
    </location>
</feature>
<evidence type="ECO:0000313" key="3">
    <source>
        <dbReference type="Proteomes" id="UP000315439"/>
    </source>
</evidence>
<organism evidence="2 3">
    <name type="scientific">Aliikangiella coralliicola</name>
    <dbReference type="NCBI Taxonomy" id="2592383"/>
    <lineage>
        <taxon>Bacteria</taxon>
        <taxon>Pseudomonadati</taxon>
        <taxon>Pseudomonadota</taxon>
        <taxon>Gammaproteobacteria</taxon>
        <taxon>Oceanospirillales</taxon>
        <taxon>Pleioneaceae</taxon>
        <taxon>Aliikangiella</taxon>
    </lineage>
</organism>
<proteinExistence type="predicted"/>
<accession>A0A545UG54</accession>
<dbReference type="Proteomes" id="UP000315439">
    <property type="component" value="Unassembled WGS sequence"/>
</dbReference>
<protein>
    <submittedName>
        <fullName evidence="2">PilZ domain-containing protein</fullName>
    </submittedName>
</protein>
<reference evidence="2 3" key="1">
    <citation type="submission" date="2019-07" db="EMBL/GenBank/DDBJ databases">
        <title>Draft genome for Aliikangiella sp. M105.</title>
        <authorList>
            <person name="Wang G."/>
        </authorList>
    </citation>
    <scope>NUCLEOTIDE SEQUENCE [LARGE SCALE GENOMIC DNA]</scope>
    <source>
        <strain evidence="2 3">M105</strain>
    </source>
</reference>
<dbReference type="OrthoDB" id="9856161at2"/>
<dbReference type="SUPFAM" id="SSF141371">
    <property type="entry name" value="PilZ domain-like"/>
    <property type="match status" value="1"/>
</dbReference>
<dbReference type="EMBL" id="VIKS01000004">
    <property type="protein sequence ID" value="TQV88450.1"/>
    <property type="molecule type" value="Genomic_DNA"/>
</dbReference>
<dbReference type="AlphaFoldDB" id="A0A545UG54"/>
<sequence length="142" mass="15757">MSIVERRSAPRYSVSLPGTAVTEAGHVSSIEVTNISSSGLQFLVNQAEIPELLPNMGQANTLSPVPILLNIELSSDDNLDIKPQPLEIKCGIVYVQRKSIELCMVGCRFEEFINNSDQRLEQYIQQHDKSSSLKLLNDESLI</sequence>